<dbReference type="SUPFAM" id="SSF103642">
    <property type="entry name" value="Sec-C motif"/>
    <property type="match status" value="1"/>
</dbReference>
<reference evidence="1 2" key="1">
    <citation type="submission" date="2020-04" db="EMBL/GenBank/DDBJ databases">
        <authorList>
            <person name="Hitch T.C.A."/>
            <person name="Wylensek D."/>
            <person name="Clavel T."/>
        </authorList>
    </citation>
    <scope>NUCLEOTIDE SEQUENCE [LARGE SCALE GENOMIC DNA]</scope>
    <source>
        <strain evidence="1 2">PG-130-P53-12</strain>
    </source>
</reference>
<dbReference type="Proteomes" id="UP000543804">
    <property type="component" value="Unassembled WGS sequence"/>
</dbReference>
<sequence>MYAADMAKEKQESLVDGDLEQMAQANMEERHKRLYRRKLPKQRTLKETLAEMTKAELDDVRYNLGLKGASSLKKAALVESLAEEVPRFAERWLTTVLDEEYGLFQHLLERGGCSAELRDDDLRLDYLRGIGMISCGVGEDGKLAWFLPEEIEQKLRAVDAGTYRSMAELNTETARLASGLLFYYGYLNYDQLHTMTLAYLEPAQREELPFLDFVGVMLNTSCWQDTLIALPHGMKYYTLLDEEHLIDEQMKRSSIDYAKLSYSQVYDAGAPDYIEATPEYKALAQYMMQKGGLDVLKAADVVGEIYIMLQNGERIDMVREFLTDLGYLEGAALKDALLLVGAYNNATRLWALKGHTPDSLVRPQPAGQGKLVSFAEAQAHKAKVGRNDPCPCGSGKKYKNCCLRKDED</sequence>
<dbReference type="Gene3D" id="3.10.450.50">
    <property type="match status" value="1"/>
</dbReference>
<organism evidence="1 2">
    <name type="scientific">Selenomonas bovis</name>
    <dbReference type="NCBI Taxonomy" id="416586"/>
    <lineage>
        <taxon>Bacteria</taxon>
        <taxon>Bacillati</taxon>
        <taxon>Bacillota</taxon>
        <taxon>Negativicutes</taxon>
        <taxon>Selenomonadales</taxon>
        <taxon>Selenomonadaceae</taxon>
        <taxon>Selenomonas</taxon>
    </lineage>
</organism>
<keyword evidence="2" id="KW-1185">Reference proteome</keyword>
<proteinExistence type="predicted"/>
<dbReference type="EMBL" id="JABAFA010000007">
    <property type="protein sequence ID" value="NMD98597.1"/>
    <property type="molecule type" value="Genomic_DNA"/>
</dbReference>
<dbReference type="Pfam" id="PF02810">
    <property type="entry name" value="SEC-C"/>
    <property type="match status" value="1"/>
</dbReference>
<gene>
    <name evidence="1" type="ORF">HF878_03740</name>
</gene>
<dbReference type="AlphaFoldDB" id="A0A848BBD1"/>
<dbReference type="PANTHER" id="PTHR33747">
    <property type="entry name" value="UPF0225 PROTEIN SCO1677"/>
    <property type="match status" value="1"/>
</dbReference>
<protein>
    <submittedName>
        <fullName evidence="1">Zinc chelation protein SecC</fullName>
    </submittedName>
</protein>
<dbReference type="InterPro" id="IPR004027">
    <property type="entry name" value="SEC_C_motif"/>
</dbReference>
<accession>A0A848BBD1</accession>
<dbReference type="PANTHER" id="PTHR33747:SF1">
    <property type="entry name" value="ADENYLATE CYCLASE-ASSOCIATED CAP C-TERMINAL DOMAIN-CONTAINING PROTEIN"/>
    <property type="match status" value="1"/>
</dbReference>
<comment type="caution">
    <text evidence="1">The sequence shown here is derived from an EMBL/GenBank/DDBJ whole genome shotgun (WGS) entry which is preliminary data.</text>
</comment>
<name>A0A848BBD1_9FIRM</name>
<evidence type="ECO:0000313" key="1">
    <source>
        <dbReference type="EMBL" id="NMD98597.1"/>
    </source>
</evidence>
<evidence type="ECO:0000313" key="2">
    <source>
        <dbReference type="Proteomes" id="UP000543804"/>
    </source>
</evidence>